<proteinExistence type="predicted"/>
<evidence type="ECO:0000313" key="2">
    <source>
        <dbReference type="Proteomes" id="UP000298663"/>
    </source>
</evidence>
<comment type="caution">
    <text evidence="1">The sequence shown here is derived from an EMBL/GenBank/DDBJ whole genome shotgun (WGS) entry which is preliminary data.</text>
</comment>
<protein>
    <recommendedName>
        <fullName evidence="3">F-box domain-containing protein</fullName>
    </recommendedName>
</protein>
<sequence length="159" mass="18833">MIELNYDCLLKVFAFLDRPALSKCLKVTRLFRKAALKTLKDKKLVRVNVNMLEDQDVLYERLPRVGKEVREIKYPDDNKYERELEQDTYLPEFVTIEEMTVGGRWILRELAPYGRQQMTLSDLRLANAVAILKLDCSKDIRILDLKFDENIMLSRFWSL</sequence>
<dbReference type="Proteomes" id="UP000298663">
    <property type="component" value="Unassembled WGS sequence"/>
</dbReference>
<dbReference type="EMBL" id="AZBU02000008">
    <property type="protein sequence ID" value="TKR68686.1"/>
    <property type="molecule type" value="Genomic_DNA"/>
</dbReference>
<evidence type="ECO:0000313" key="1">
    <source>
        <dbReference type="EMBL" id="TKR68686.1"/>
    </source>
</evidence>
<dbReference type="AlphaFoldDB" id="A0A4U5MHA9"/>
<reference evidence="1 2" key="1">
    <citation type="journal article" date="2015" name="Genome Biol.">
        <title>Comparative genomics of Steinernema reveals deeply conserved gene regulatory networks.</title>
        <authorList>
            <person name="Dillman A.R."/>
            <person name="Macchietto M."/>
            <person name="Porter C.F."/>
            <person name="Rogers A."/>
            <person name="Williams B."/>
            <person name="Antoshechkin I."/>
            <person name="Lee M.M."/>
            <person name="Goodwin Z."/>
            <person name="Lu X."/>
            <person name="Lewis E.E."/>
            <person name="Goodrich-Blair H."/>
            <person name="Stock S.P."/>
            <person name="Adams B.J."/>
            <person name="Sternberg P.W."/>
            <person name="Mortazavi A."/>
        </authorList>
    </citation>
    <scope>NUCLEOTIDE SEQUENCE [LARGE SCALE GENOMIC DNA]</scope>
    <source>
        <strain evidence="1 2">ALL</strain>
    </source>
</reference>
<organism evidence="1 2">
    <name type="scientific">Steinernema carpocapsae</name>
    <name type="common">Entomopathogenic nematode</name>
    <dbReference type="NCBI Taxonomy" id="34508"/>
    <lineage>
        <taxon>Eukaryota</taxon>
        <taxon>Metazoa</taxon>
        <taxon>Ecdysozoa</taxon>
        <taxon>Nematoda</taxon>
        <taxon>Chromadorea</taxon>
        <taxon>Rhabditida</taxon>
        <taxon>Tylenchina</taxon>
        <taxon>Panagrolaimomorpha</taxon>
        <taxon>Strongyloidoidea</taxon>
        <taxon>Steinernematidae</taxon>
        <taxon>Steinernema</taxon>
    </lineage>
</organism>
<reference evidence="1 2" key="2">
    <citation type="journal article" date="2019" name="G3 (Bethesda)">
        <title>Hybrid Assembly of the Genome of the Entomopathogenic Nematode Steinernema carpocapsae Identifies the X-Chromosome.</title>
        <authorList>
            <person name="Serra L."/>
            <person name="Macchietto M."/>
            <person name="Macias-Munoz A."/>
            <person name="McGill C.J."/>
            <person name="Rodriguez I.M."/>
            <person name="Rodriguez B."/>
            <person name="Murad R."/>
            <person name="Mortazavi A."/>
        </authorList>
    </citation>
    <scope>NUCLEOTIDE SEQUENCE [LARGE SCALE GENOMIC DNA]</scope>
    <source>
        <strain evidence="1 2">ALL</strain>
    </source>
</reference>
<gene>
    <name evidence="1" type="ORF">L596_030932</name>
</gene>
<evidence type="ECO:0008006" key="3">
    <source>
        <dbReference type="Google" id="ProtNLM"/>
    </source>
</evidence>
<keyword evidence="2" id="KW-1185">Reference proteome</keyword>
<accession>A0A4U5MHA9</accession>
<name>A0A4U5MHA9_STECR</name>